<proteinExistence type="predicted"/>
<gene>
    <name evidence="2" type="ORF">BG006_010620</name>
</gene>
<comment type="caution">
    <text evidence="2">The sequence shown here is derived from an EMBL/GenBank/DDBJ whole genome shotgun (WGS) entry which is preliminary data.</text>
</comment>
<reference evidence="2" key="1">
    <citation type="journal article" date="2020" name="Fungal Divers.">
        <title>Resolving the Mortierellaceae phylogeny through synthesis of multi-gene phylogenetics and phylogenomics.</title>
        <authorList>
            <person name="Vandepol N."/>
            <person name="Liber J."/>
            <person name="Desiro A."/>
            <person name="Na H."/>
            <person name="Kennedy M."/>
            <person name="Barry K."/>
            <person name="Grigoriev I.V."/>
            <person name="Miller A.N."/>
            <person name="O'Donnell K."/>
            <person name="Stajich J.E."/>
            <person name="Bonito G."/>
        </authorList>
    </citation>
    <scope>NUCLEOTIDE SEQUENCE</scope>
    <source>
        <strain evidence="2">NVP1</strain>
    </source>
</reference>
<dbReference type="AlphaFoldDB" id="A0A9P5VIF3"/>
<evidence type="ECO:0000313" key="3">
    <source>
        <dbReference type="Proteomes" id="UP000696485"/>
    </source>
</evidence>
<sequence>MVHRCSWPENASWDKSDSAFKERYRIAIVSDPQLTDWYSYKQTGIALWLTEFYTDLFMRRSFRRLHNQLQPDAVLFLGDLMDGARDTMDPKLFAKNRDRFMETVFDSKNTAWNELPVVMDKDGSEQEEVVNDDSWLCGDLGAQRVTSMKSQGKEQKHLENDTTTTYDDICITGQFKQVTRIPADSNRRQAIRAAGKSLRLYVAGNHDYGFGDTLVREAMVRYKREFGSVNYEVHVGNHTLVVLDTLALSSSIPSIREESQEFLSKIGREGPLAPRILFTHVPLHRPETTYCGDVREAKQLILDSYGEQYQNMVNASLSREILRKIQPDMIFSGDDHDWCEIAHSAYGAITPEVTVPTFSFAQGIRQPGFVMLSLYNPEELVRNRELVLPTPGQGFPPPSWTGGVKMIKDSSTFAYEACMLPNQLSIYNGYIVLLARSDSSHVGQEANRSCKSCEKVRLADPLERCSVPTLACTSMHPNKT</sequence>
<dbReference type="PANTHER" id="PTHR13315">
    <property type="entry name" value="METALLO PHOSPHOESTERASE RELATED"/>
    <property type="match status" value="1"/>
</dbReference>
<keyword evidence="1" id="KW-0472">Membrane</keyword>
<dbReference type="Proteomes" id="UP000696485">
    <property type="component" value="Unassembled WGS sequence"/>
</dbReference>
<evidence type="ECO:0008006" key="4">
    <source>
        <dbReference type="Google" id="ProtNLM"/>
    </source>
</evidence>
<dbReference type="GO" id="GO:0005783">
    <property type="term" value="C:endoplasmic reticulum"/>
    <property type="evidence" value="ECO:0007669"/>
    <property type="project" value="TreeGrafter"/>
</dbReference>
<dbReference type="InterPro" id="IPR029052">
    <property type="entry name" value="Metallo-depent_PP-like"/>
</dbReference>
<dbReference type="InterPro" id="IPR033308">
    <property type="entry name" value="PGAP5/Cdc1/Ted1"/>
</dbReference>
<evidence type="ECO:0000313" key="2">
    <source>
        <dbReference type="EMBL" id="KAF9325914.1"/>
    </source>
</evidence>
<dbReference type="GO" id="GO:0016020">
    <property type="term" value="C:membrane"/>
    <property type="evidence" value="ECO:0007669"/>
    <property type="project" value="GOC"/>
</dbReference>
<dbReference type="Gene3D" id="3.60.21.10">
    <property type="match status" value="1"/>
</dbReference>
<dbReference type="EMBL" id="JAAAUY010000853">
    <property type="protein sequence ID" value="KAF9325914.1"/>
    <property type="molecule type" value="Genomic_DNA"/>
</dbReference>
<organism evidence="2 3">
    <name type="scientific">Podila minutissima</name>
    <dbReference type="NCBI Taxonomy" id="64525"/>
    <lineage>
        <taxon>Eukaryota</taxon>
        <taxon>Fungi</taxon>
        <taxon>Fungi incertae sedis</taxon>
        <taxon>Mucoromycota</taxon>
        <taxon>Mortierellomycotina</taxon>
        <taxon>Mortierellomycetes</taxon>
        <taxon>Mortierellales</taxon>
        <taxon>Mortierellaceae</taxon>
        <taxon>Podila</taxon>
    </lineage>
</organism>
<evidence type="ECO:0000256" key="1">
    <source>
        <dbReference type="ARBA" id="ARBA00023136"/>
    </source>
</evidence>
<keyword evidence="3" id="KW-1185">Reference proteome</keyword>
<accession>A0A9P5VIF3</accession>
<protein>
    <recommendedName>
        <fullName evidence="4">Calcineurin-like phosphoesterase domain-containing protein</fullName>
    </recommendedName>
</protein>
<dbReference type="GO" id="GO:0006506">
    <property type="term" value="P:GPI anchor biosynthetic process"/>
    <property type="evidence" value="ECO:0007669"/>
    <property type="project" value="InterPro"/>
</dbReference>
<dbReference type="SUPFAM" id="SSF56300">
    <property type="entry name" value="Metallo-dependent phosphatases"/>
    <property type="match status" value="1"/>
</dbReference>
<name>A0A9P5VIF3_9FUNG</name>
<dbReference type="PANTHER" id="PTHR13315:SF4">
    <property type="entry name" value="METALLOPHOSPHOESTERASE, ISOFORM E"/>
    <property type="match status" value="1"/>
</dbReference>